<gene>
    <name evidence="5" type="ORF">SAMN04488541_101265</name>
</gene>
<feature type="transmembrane region" description="Helical" evidence="3">
    <location>
        <begin position="321"/>
        <end position="339"/>
    </location>
</feature>
<evidence type="ECO:0000313" key="5">
    <source>
        <dbReference type="EMBL" id="SFE99794.1"/>
    </source>
</evidence>
<feature type="transmembrane region" description="Helical" evidence="3">
    <location>
        <begin position="351"/>
        <end position="374"/>
    </location>
</feature>
<feature type="transmembrane region" description="Helical" evidence="3">
    <location>
        <begin position="264"/>
        <end position="284"/>
    </location>
</feature>
<reference evidence="5 6" key="1">
    <citation type="submission" date="2016-10" db="EMBL/GenBank/DDBJ databases">
        <authorList>
            <person name="de Groot N.N."/>
        </authorList>
    </citation>
    <scope>NUCLEOTIDE SEQUENCE [LARGE SCALE GENOMIC DNA]</scope>
    <source>
        <strain>GEY</strain>
        <strain evidence="6">DSM 9560</strain>
    </source>
</reference>
<dbReference type="InterPro" id="IPR036457">
    <property type="entry name" value="PPM-type-like_dom_sf"/>
</dbReference>
<dbReference type="PANTHER" id="PTHR43156">
    <property type="entry name" value="STAGE II SPORULATION PROTEIN E-RELATED"/>
    <property type="match status" value="1"/>
</dbReference>
<proteinExistence type="predicted"/>
<dbReference type="STRING" id="1003.SAMN04488541_101265"/>
<evidence type="ECO:0000259" key="4">
    <source>
        <dbReference type="SMART" id="SM00331"/>
    </source>
</evidence>
<evidence type="ECO:0000256" key="2">
    <source>
        <dbReference type="SAM" id="Coils"/>
    </source>
</evidence>
<dbReference type="Proteomes" id="UP000199513">
    <property type="component" value="Unassembled WGS sequence"/>
</dbReference>
<dbReference type="EMBL" id="FONY01000012">
    <property type="protein sequence ID" value="SFE99794.1"/>
    <property type="molecule type" value="Genomic_DNA"/>
</dbReference>
<dbReference type="InterPro" id="IPR001932">
    <property type="entry name" value="PPM-type_phosphatase-like_dom"/>
</dbReference>
<feature type="domain" description="PPM-type phosphatase" evidence="4">
    <location>
        <begin position="475"/>
        <end position="714"/>
    </location>
</feature>
<dbReference type="AlphaFoldDB" id="A0A1I2F2Z6"/>
<protein>
    <submittedName>
        <fullName evidence="5">Serine phosphatase RsbU, regulator of sigma subunit</fullName>
    </submittedName>
</protein>
<dbReference type="SMART" id="SM00331">
    <property type="entry name" value="PP2C_SIG"/>
    <property type="match status" value="1"/>
</dbReference>
<dbReference type="InterPro" id="IPR011623">
    <property type="entry name" value="7TMR_DISM_rcpt_extracell_dom1"/>
</dbReference>
<sequence>MLKVLNIIACCVLFFYSWTLAQPKAEKGILDLRAWDFSQNGAVDLDGEWQFFYHDFLSAAQLDSLSSPVYLKVPSASWEEIGSWQEQKINGHGYATYYLKVLLPTNLPSMLSIKTLDQSSAFKVLVNTKEVISLGRIGKSAEQMFPNPGTAIGHFEPHDDTLNIVIHISNFYHRKGGLWYSMQLGTPEQVLQIRDKNLSIALFLSGSLWLMFLYHLFLFLIRKKENSVLFFALLCLIVPVRVLSTSENYIVNLMPFISWDWKYRFEYISFFLIPPFLYSFLQAVFPQDIPRIVTRFFYFVAILFSIIALFTMANFFTYLLLPYYGVGFIAIIFASYGLFKALIYRREGARLFISGILFLIFTVINDILYSSLIINTTYLIPWGFFIFFFSQAALLSMRFSNAFVQVEKLSEELKKYNENLESLVEERTNNLQQTVQVIEKQKNEIEHKNKEITASITYAKRIQSAILSKVANVQQNLVESFIFFQPRDIVSGDFYWFAQKTDYGENKLIVVVADCTGHGVPGAFMSMIGDSLLNQIVHDREIHQPDLILYEMNKGVRRLLNQQHTQNRDGMHMGIVAIDFNAHTMVYAGAKSPLIYFQNQQFTEIKGERTSIGGILDNKHQYKNFENHTIYLPSLNGQPQNKTMFYLFTDGYTDQFGGKEGRRFSKIRMRELLYEIHQLPLHEQKKILEQNLVNWMRANSGRQIDDILVVGIKI</sequence>
<keyword evidence="3" id="KW-1133">Transmembrane helix</keyword>
<feature type="transmembrane region" description="Helical" evidence="3">
    <location>
        <begin position="296"/>
        <end position="315"/>
    </location>
</feature>
<name>A0A1I2F2Z6_9BACT</name>
<organism evidence="5 6">
    <name type="scientific">Thermoflexibacter ruber</name>
    <dbReference type="NCBI Taxonomy" id="1003"/>
    <lineage>
        <taxon>Bacteria</taxon>
        <taxon>Pseudomonadati</taxon>
        <taxon>Bacteroidota</taxon>
        <taxon>Cytophagia</taxon>
        <taxon>Cytophagales</taxon>
        <taxon>Thermoflexibacteraceae</taxon>
        <taxon>Thermoflexibacter</taxon>
    </lineage>
</organism>
<keyword evidence="3" id="KW-0812">Transmembrane</keyword>
<feature type="transmembrane region" description="Helical" evidence="3">
    <location>
        <begin position="198"/>
        <end position="221"/>
    </location>
</feature>
<keyword evidence="3" id="KW-0472">Membrane</keyword>
<dbReference type="RefSeq" id="WP_177217305.1">
    <property type="nucleotide sequence ID" value="NZ_FONY01000012.1"/>
</dbReference>
<evidence type="ECO:0000256" key="3">
    <source>
        <dbReference type="SAM" id="Phobius"/>
    </source>
</evidence>
<dbReference type="PANTHER" id="PTHR43156:SF9">
    <property type="entry name" value="HAMP DOMAIN-CONTAINING PROTEIN"/>
    <property type="match status" value="1"/>
</dbReference>
<keyword evidence="1" id="KW-0378">Hydrolase</keyword>
<dbReference type="Pfam" id="PF07695">
    <property type="entry name" value="7TMR-DISM_7TM"/>
    <property type="match status" value="1"/>
</dbReference>
<dbReference type="GO" id="GO:0016791">
    <property type="term" value="F:phosphatase activity"/>
    <property type="evidence" value="ECO:0007669"/>
    <property type="project" value="TreeGrafter"/>
</dbReference>
<keyword evidence="6" id="KW-1185">Reference proteome</keyword>
<dbReference type="Gene3D" id="3.60.40.10">
    <property type="entry name" value="PPM-type phosphatase domain"/>
    <property type="match status" value="1"/>
</dbReference>
<dbReference type="Pfam" id="PF07228">
    <property type="entry name" value="SpoIIE"/>
    <property type="match status" value="1"/>
</dbReference>
<accession>A0A1I2F2Z6</accession>
<evidence type="ECO:0000256" key="1">
    <source>
        <dbReference type="ARBA" id="ARBA00022801"/>
    </source>
</evidence>
<dbReference type="InterPro" id="IPR052016">
    <property type="entry name" value="Bact_Sigma-Reg"/>
</dbReference>
<feature type="coiled-coil region" evidence="2">
    <location>
        <begin position="399"/>
        <end position="455"/>
    </location>
</feature>
<feature type="transmembrane region" description="Helical" evidence="3">
    <location>
        <begin position="380"/>
        <end position="399"/>
    </location>
</feature>
<feature type="transmembrane region" description="Helical" evidence="3">
    <location>
        <begin position="228"/>
        <end position="244"/>
    </location>
</feature>
<evidence type="ECO:0000313" key="6">
    <source>
        <dbReference type="Proteomes" id="UP000199513"/>
    </source>
</evidence>
<keyword evidence="2" id="KW-0175">Coiled coil</keyword>